<keyword evidence="3" id="KW-1185">Reference proteome</keyword>
<reference evidence="2" key="1">
    <citation type="submission" date="2023-04" db="EMBL/GenBank/DDBJ databases">
        <title>Ambrosiozyma monospora NBRC 1965.</title>
        <authorList>
            <person name="Ichikawa N."/>
            <person name="Sato H."/>
            <person name="Tonouchi N."/>
        </authorList>
    </citation>
    <scope>NUCLEOTIDE SEQUENCE</scope>
    <source>
        <strain evidence="2">NBRC 1965</strain>
    </source>
</reference>
<dbReference type="OrthoDB" id="548474at2759"/>
<dbReference type="PANTHER" id="PTHR40422">
    <property type="entry name" value="TRANSLATION MACHINERY-ASSOCIATED PROTEIN 17"/>
    <property type="match status" value="1"/>
</dbReference>
<feature type="compositionally biased region" description="Acidic residues" evidence="1">
    <location>
        <begin position="75"/>
        <end position="87"/>
    </location>
</feature>
<dbReference type="EMBL" id="BSXU01002023">
    <property type="protein sequence ID" value="GMG33470.1"/>
    <property type="molecule type" value="Genomic_DNA"/>
</dbReference>
<dbReference type="GO" id="GO:0070682">
    <property type="term" value="P:proteasome regulatory particle assembly"/>
    <property type="evidence" value="ECO:0007669"/>
    <property type="project" value="InterPro"/>
</dbReference>
<name>A0A9W6Z0M3_AMBMO</name>
<dbReference type="GO" id="GO:0030674">
    <property type="term" value="F:protein-macromolecule adaptor activity"/>
    <property type="evidence" value="ECO:0007669"/>
    <property type="project" value="TreeGrafter"/>
</dbReference>
<gene>
    <name evidence="2" type="ORF">Amon01_000427400</name>
</gene>
<evidence type="ECO:0000256" key="1">
    <source>
        <dbReference type="SAM" id="MobiDB-lite"/>
    </source>
</evidence>
<evidence type="ECO:0000313" key="3">
    <source>
        <dbReference type="Proteomes" id="UP001165063"/>
    </source>
</evidence>
<evidence type="ECO:0000313" key="2">
    <source>
        <dbReference type="EMBL" id="GMG33470.1"/>
    </source>
</evidence>
<organism evidence="2 3">
    <name type="scientific">Ambrosiozyma monospora</name>
    <name type="common">Yeast</name>
    <name type="synonym">Endomycopsis monosporus</name>
    <dbReference type="NCBI Taxonomy" id="43982"/>
    <lineage>
        <taxon>Eukaryota</taxon>
        <taxon>Fungi</taxon>
        <taxon>Dikarya</taxon>
        <taxon>Ascomycota</taxon>
        <taxon>Saccharomycotina</taxon>
        <taxon>Pichiomycetes</taxon>
        <taxon>Pichiales</taxon>
        <taxon>Pichiaceae</taxon>
        <taxon>Ambrosiozyma</taxon>
    </lineage>
</organism>
<dbReference type="PANTHER" id="PTHR40422:SF1">
    <property type="entry name" value="TRANSLATION MACHINERY-ASSOCIATED PROTEIN 17"/>
    <property type="match status" value="1"/>
</dbReference>
<feature type="region of interest" description="Disordered" evidence="1">
    <location>
        <begin position="60"/>
        <end position="87"/>
    </location>
</feature>
<sequence length="162" mass="18192">MSDAKAPISISEFKLAIKDLSDGELKTIKQRLTVSIQRLNDSNKLMDKLLNKQLSKIAKENYDDDSKVHRQSTDDVNDDDDDDYENVSDGDVQLFKESIGENEKVIYNQEQRIEAIDEELTNRFVPISNKSASNGKITSHVETTTTTDNDVIDATAPNSIIL</sequence>
<comment type="caution">
    <text evidence="2">The sequence shown here is derived from an EMBL/GenBank/DDBJ whole genome shotgun (WGS) entry which is preliminary data.</text>
</comment>
<dbReference type="AlphaFoldDB" id="A0A9W6Z0M3"/>
<proteinExistence type="predicted"/>
<dbReference type="InterPro" id="IPR038966">
    <property type="entry name" value="TMA17"/>
</dbReference>
<feature type="compositionally biased region" description="Basic and acidic residues" evidence="1">
    <location>
        <begin position="60"/>
        <end position="73"/>
    </location>
</feature>
<dbReference type="Proteomes" id="UP001165063">
    <property type="component" value="Unassembled WGS sequence"/>
</dbReference>
<protein>
    <submittedName>
        <fullName evidence="2">Unnamed protein product</fullName>
    </submittedName>
</protein>
<accession>A0A9W6Z0M3</accession>